<dbReference type="EMBL" id="KQ459460">
    <property type="protein sequence ID" value="KPJ00802.1"/>
    <property type="molecule type" value="Genomic_DNA"/>
</dbReference>
<organism evidence="1 2">
    <name type="scientific">Papilio xuthus</name>
    <name type="common">Asian swallowtail butterfly</name>
    <dbReference type="NCBI Taxonomy" id="66420"/>
    <lineage>
        <taxon>Eukaryota</taxon>
        <taxon>Metazoa</taxon>
        <taxon>Ecdysozoa</taxon>
        <taxon>Arthropoda</taxon>
        <taxon>Hexapoda</taxon>
        <taxon>Insecta</taxon>
        <taxon>Pterygota</taxon>
        <taxon>Neoptera</taxon>
        <taxon>Endopterygota</taxon>
        <taxon>Lepidoptera</taxon>
        <taxon>Glossata</taxon>
        <taxon>Ditrysia</taxon>
        <taxon>Papilionoidea</taxon>
        <taxon>Papilionidae</taxon>
        <taxon>Papilioninae</taxon>
        <taxon>Papilio</taxon>
    </lineage>
</organism>
<protein>
    <submittedName>
        <fullName evidence="1">Uncharacterized protein</fullName>
    </submittedName>
</protein>
<sequence length="75" mass="8498">MALSLASSARAVTSLLLPDWEATELLNSLVHVWSDWAGGEREEQSKGKRWRRLLVQLPPDDTNVPTRHSNIYTIL</sequence>
<gene>
    <name evidence="1" type="ORF">RR46_07641</name>
</gene>
<keyword evidence="2" id="KW-1185">Reference proteome</keyword>
<name>A0A194Q5H6_PAPXU</name>
<dbReference type="AlphaFoldDB" id="A0A194Q5H6"/>
<proteinExistence type="predicted"/>
<evidence type="ECO:0000313" key="1">
    <source>
        <dbReference type="EMBL" id="KPJ00802.1"/>
    </source>
</evidence>
<evidence type="ECO:0000313" key="2">
    <source>
        <dbReference type="Proteomes" id="UP000053268"/>
    </source>
</evidence>
<accession>A0A194Q5H6</accession>
<reference evidence="1 2" key="1">
    <citation type="journal article" date="2015" name="Nat. Commun.">
        <title>Outbred genome sequencing and CRISPR/Cas9 gene editing in butterflies.</title>
        <authorList>
            <person name="Li X."/>
            <person name="Fan D."/>
            <person name="Zhang W."/>
            <person name="Liu G."/>
            <person name="Zhang L."/>
            <person name="Zhao L."/>
            <person name="Fang X."/>
            <person name="Chen L."/>
            <person name="Dong Y."/>
            <person name="Chen Y."/>
            <person name="Ding Y."/>
            <person name="Zhao R."/>
            <person name="Feng M."/>
            <person name="Zhu Y."/>
            <person name="Feng Y."/>
            <person name="Jiang X."/>
            <person name="Zhu D."/>
            <person name="Xiang H."/>
            <person name="Feng X."/>
            <person name="Li S."/>
            <person name="Wang J."/>
            <person name="Zhang G."/>
            <person name="Kronforst M.R."/>
            <person name="Wang W."/>
        </authorList>
    </citation>
    <scope>NUCLEOTIDE SEQUENCE [LARGE SCALE GENOMIC DNA]</scope>
    <source>
        <strain evidence="1">Ya'a_city_454_Px</strain>
        <tissue evidence="1">Whole body</tissue>
    </source>
</reference>
<dbReference type="Proteomes" id="UP000053268">
    <property type="component" value="Unassembled WGS sequence"/>
</dbReference>